<keyword evidence="2" id="KW-1133">Transmembrane helix</keyword>
<keyword evidence="4" id="KW-1185">Reference proteome</keyword>
<feature type="region of interest" description="Disordered" evidence="1">
    <location>
        <begin position="272"/>
        <end position="296"/>
    </location>
</feature>
<reference evidence="3 4" key="1">
    <citation type="submission" date="2023-09" db="EMBL/GenBank/DDBJ databases">
        <title>Pangenome analysis of Batrachochytrium dendrobatidis and related Chytrids.</title>
        <authorList>
            <person name="Yacoub M.N."/>
            <person name="Stajich J.E."/>
            <person name="James T.Y."/>
        </authorList>
    </citation>
    <scope>NUCLEOTIDE SEQUENCE [LARGE SCALE GENOMIC DNA]</scope>
    <source>
        <strain evidence="3 4">JEL0888</strain>
    </source>
</reference>
<evidence type="ECO:0000313" key="4">
    <source>
        <dbReference type="Proteomes" id="UP001527925"/>
    </source>
</evidence>
<evidence type="ECO:0000313" key="3">
    <source>
        <dbReference type="EMBL" id="KAL2916260.1"/>
    </source>
</evidence>
<keyword evidence="2" id="KW-0812">Transmembrane</keyword>
<feature type="transmembrane region" description="Helical" evidence="2">
    <location>
        <begin position="159"/>
        <end position="187"/>
    </location>
</feature>
<dbReference type="Proteomes" id="UP001527925">
    <property type="component" value="Unassembled WGS sequence"/>
</dbReference>
<feature type="transmembrane region" description="Helical" evidence="2">
    <location>
        <begin position="12"/>
        <end position="31"/>
    </location>
</feature>
<proteinExistence type="predicted"/>
<feature type="transmembrane region" description="Helical" evidence="2">
    <location>
        <begin position="80"/>
        <end position="103"/>
    </location>
</feature>
<name>A0ABR4N9Q9_9FUNG</name>
<dbReference type="EMBL" id="JADGIZ020000018">
    <property type="protein sequence ID" value="KAL2916260.1"/>
    <property type="molecule type" value="Genomic_DNA"/>
</dbReference>
<keyword evidence="2" id="KW-0472">Membrane</keyword>
<protein>
    <submittedName>
        <fullName evidence="3">Uncharacterized protein</fullName>
    </submittedName>
</protein>
<organism evidence="3 4">
    <name type="scientific">Polyrhizophydium stewartii</name>
    <dbReference type="NCBI Taxonomy" id="2732419"/>
    <lineage>
        <taxon>Eukaryota</taxon>
        <taxon>Fungi</taxon>
        <taxon>Fungi incertae sedis</taxon>
        <taxon>Chytridiomycota</taxon>
        <taxon>Chytridiomycota incertae sedis</taxon>
        <taxon>Chytridiomycetes</taxon>
        <taxon>Rhizophydiales</taxon>
        <taxon>Rhizophydiales incertae sedis</taxon>
        <taxon>Polyrhizophydium</taxon>
    </lineage>
</organism>
<evidence type="ECO:0000256" key="2">
    <source>
        <dbReference type="SAM" id="Phobius"/>
    </source>
</evidence>
<sequence length="316" mass="35330">MSRNFTAHWSPSLMGLGVAIGELLGSLAFMITAKPGARNSAIVWLSATAWVLAVAVLSIDVTILDYFISPYAHSGPYWHPKMVCAGFVLNPIALAVMLLLFMVRIRVFYQNSSPVFWLLLLLAIATFALSVLGSAWGIISDLDVFDGKIMIFTDSPHINMANAFFAACHAAEGLFSSLSSMAFLWSIGKSLGFSKQGFFYEVMFKHDGIRFIVIIILNLIVAGFAVDAYFTQFTYVTFTSWYMPPLIDAIEIRTFLITSYVSTRNIIQTKTVAQTGRRSDTSDLRSAPSARSEEEQRRAYYEMQLEEQRKATVRHF</sequence>
<accession>A0ABR4N9Q9</accession>
<evidence type="ECO:0000256" key="1">
    <source>
        <dbReference type="SAM" id="MobiDB-lite"/>
    </source>
</evidence>
<feature type="transmembrane region" description="Helical" evidence="2">
    <location>
        <begin position="43"/>
        <end position="68"/>
    </location>
</feature>
<gene>
    <name evidence="3" type="ORF">HK105_204351</name>
</gene>
<feature type="transmembrane region" description="Helical" evidence="2">
    <location>
        <begin position="208"/>
        <end position="230"/>
    </location>
</feature>
<feature type="transmembrane region" description="Helical" evidence="2">
    <location>
        <begin position="115"/>
        <end position="139"/>
    </location>
</feature>
<comment type="caution">
    <text evidence="3">The sequence shown here is derived from an EMBL/GenBank/DDBJ whole genome shotgun (WGS) entry which is preliminary data.</text>
</comment>